<protein>
    <submittedName>
        <fullName evidence="1">HAD-IA family hydrolase</fullName>
    </submittedName>
</protein>
<dbReference type="RefSeq" id="WP_179923250.1">
    <property type="nucleotide sequence ID" value="NZ_CP128228.1"/>
</dbReference>
<dbReference type="SFLD" id="SFLDS00003">
    <property type="entry name" value="Haloacid_Dehalogenase"/>
    <property type="match status" value="1"/>
</dbReference>
<proteinExistence type="predicted"/>
<evidence type="ECO:0000313" key="2">
    <source>
        <dbReference type="Proteomes" id="UP000563349"/>
    </source>
</evidence>
<dbReference type="Proteomes" id="UP000563349">
    <property type="component" value="Unassembled WGS sequence"/>
</dbReference>
<evidence type="ECO:0000313" key="1">
    <source>
        <dbReference type="EMBL" id="NYS48540.1"/>
    </source>
</evidence>
<dbReference type="Pfam" id="PF13419">
    <property type="entry name" value="HAD_2"/>
    <property type="match status" value="1"/>
</dbReference>
<dbReference type="SUPFAM" id="SSF56784">
    <property type="entry name" value="HAD-like"/>
    <property type="match status" value="1"/>
</dbReference>
<organism evidence="1 2">
    <name type="scientific">Streptococcus danieliae</name>
    <dbReference type="NCBI Taxonomy" id="747656"/>
    <lineage>
        <taxon>Bacteria</taxon>
        <taxon>Bacillati</taxon>
        <taxon>Bacillota</taxon>
        <taxon>Bacilli</taxon>
        <taxon>Lactobacillales</taxon>
        <taxon>Streptococcaceae</taxon>
        <taxon>Streptococcus</taxon>
    </lineage>
</organism>
<dbReference type="GO" id="GO:0005829">
    <property type="term" value="C:cytosol"/>
    <property type="evidence" value="ECO:0007669"/>
    <property type="project" value="TreeGrafter"/>
</dbReference>
<dbReference type="InterPro" id="IPR050155">
    <property type="entry name" value="HAD-like_hydrolase_sf"/>
</dbReference>
<gene>
    <name evidence="1" type="ORF">HZY93_00880</name>
</gene>
<dbReference type="AlphaFoldDB" id="A0A7Z0LBZ2"/>
<dbReference type="Gene3D" id="3.40.50.1000">
    <property type="entry name" value="HAD superfamily/HAD-like"/>
    <property type="match status" value="1"/>
</dbReference>
<dbReference type="PANTHER" id="PTHR43434:SF25">
    <property type="entry name" value="PHOSPHOGLYCOLATE PHOSPHATASE"/>
    <property type="match status" value="1"/>
</dbReference>
<dbReference type="NCBIfam" id="TIGR01549">
    <property type="entry name" value="HAD-SF-IA-v1"/>
    <property type="match status" value="1"/>
</dbReference>
<dbReference type="InterPro" id="IPR023214">
    <property type="entry name" value="HAD_sf"/>
</dbReference>
<sequence>MQFQSFIWDLGGTLLDNYVSSSQAFLRTLEREGRTAELADIYTSLKEVTDVAILRYATGIPDFRRKYRLEEAKELTRPVLFPGIPQLLETLQAAGAQHFLVSHRDQQVIEILQATGILSYFTEVVTSDQGFARKPSPEAFLYLKDKYGLDKTLVIGDRPMDMIAGQNAGMATYLFDSVSQLAEFIKRVEESDG</sequence>
<dbReference type="PANTHER" id="PTHR43434">
    <property type="entry name" value="PHOSPHOGLYCOLATE PHOSPHATASE"/>
    <property type="match status" value="1"/>
</dbReference>
<dbReference type="InterPro" id="IPR006439">
    <property type="entry name" value="HAD-SF_hydro_IA"/>
</dbReference>
<dbReference type="InterPro" id="IPR036412">
    <property type="entry name" value="HAD-like_sf"/>
</dbReference>
<dbReference type="GO" id="GO:0006281">
    <property type="term" value="P:DNA repair"/>
    <property type="evidence" value="ECO:0007669"/>
    <property type="project" value="TreeGrafter"/>
</dbReference>
<dbReference type="SFLD" id="SFLDG01129">
    <property type="entry name" value="C1.5:_HAD__Beta-PGM__Phosphata"/>
    <property type="match status" value="1"/>
</dbReference>
<dbReference type="InterPro" id="IPR023198">
    <property type="entry name" value="PGP-like_dom2"/>
</dbReference>
<reference evidence="1 2" key="1">
    <citation type="submission" date="2020-07" db="EMBL/GenBank/DDBJ databases">
        <title>MOT database genomes.</title>
        <authorList>
            <person name="Joseph S."/>
            <person name="Aduse-Opoku J."/>
            <person name="Hashim A."/>
            <person name="Wade W."/>
            <person name="Curtis M."/>
        </authorList>
    </citation>
    <scope>NUCLEOTIDE SEQUENCE [LARGE SCALE GENOMIC DNA]</scope>
    <source>
        <strain evidence="1 2">CCW311</strain>
    </source>
</reference>
<name>A0A7Z0LBZ2_9STRE</name>
<keyword evidence="2" id="KW-1185">Reference proteome</keyword>
<accession>A0A7Z0LBZ2</accession>
<dbReference type="InterPro" id="IPR041492">
    <property type="entry name" value="HAD_2"/>
</dbReference>
<dbReference type="GO" id="GO:0008967">
    <property type="term" value="F:phosphoglycolate phosphatase activity"/>
    <property type="evidence" value="ECO:0007669"/>
    <property type="project" value="TreeGrafter"/>
</dbReference>
<dbReference type="Gene3D" id="1.10.150.240">
    <property type="entry name" value="Putative phosphatase, domain 2"/>
    <property type="match status" value="1"/>
</dbReference>
<comment type="caution">
    <text evidence="1">The sequence shown here is derived from an EMBL/GenBank/DDBJ whole genome shotgun (WGS) entry which is preliminary data.</text>
</comment>
<dbReference type="EMBL" id="JACBYG010000006">
    <property type="protein sequence ID" value="NYS48540.1"/>
    <property type="molecule type" value="Genomic_DNA"/>
</dbReference>
<keyword evidence="1" id="KW-0378">Hydrolase</keyword>